<dbReference type="PANTHER" id="PTHR31099">
    <property type="entry name" value="OS06G0165300 PROTEIN"/>
    <property type="match status" value="1"/>
</dbReference>
<reference evidence="4" key="5">
    <citation type="journal article" date="2021" name="G3 (Bethesda)">
        <title>Aegilops tauschii genome assembly Aet v5.0 features greater sequence contiguity and improved annotation.</title>
        <authorList>
            <person name="Wang L."/>
            <person name="Zhu T."/>
            <person name="Rodriguez J.C."/>
            <person name="Deal K.R."/>
            <person name="Dubcovsky J."/>
            <person name="McGuire P.E."/>
            <person name="Lux T."/>
            <person name="Spannagl M."/>
            <person name="Mayer K.F.X."/>
            <person name="Baldrich P."/>
            <person name="Meyers B.C."/>
            <person name="Huo N."/>
            <person name="Gu Y.Q."/>
            <person name="Zhou H."/>
            <person name="Devos K.M."/>
            <person name="Bennetzen J.L."/>
            <person name="Unver T."/>
            <person name="Budak H."/>
            <person name="Gulick P.J."/>
            <person name="Galiba G."/>
            <person name="Kalapos B."/>
            <person name="Nelson D.R."/>
            <person name="Li P."/>
            <person name="You F.M."/>
            <person name="Luo M.C."/>
            <person name="Dvorak J."/>
        </authorList>
    </citation>
    <scope>NUCLEOTIDE SEQUENCE [LARGE SCALE GENOMIC DNA]</scope>
    <source>
        <strain evidence="4">cv. AL8/78</strain>
    </source>
</reference>
<reference evidence="4" key="4">
    <citation type="submission" date="2019-03" db="UniProtKB">
        <authorList>
            <consortium name="EnsemblPlants"/>
        </authorList>
    </citation>
    <scope>IDENTIFICATION</scope>
</reference>
<dbReference type="AlphaFoldDB" id="A0A453QW66"/>
<sequence length="609" mass="65106">MHFQFKKRCALSSARSSIRCTAGQGSEQGKRSRRTDVTMPSSPSANPGHGVRTAAATSRPTGAEGFASILATQGELDALCREHGVPEGFTALPAGDLRANSTPPRGAICVYARALEAGMRVPLHGFFLEALAHFGLAPAQLTPNGWRNMAGFVALCRSAGVPQSLAVFRHFFLLSVVSHKHGKGWYFFQSRQGSGLRFTGMPNPNSIAMKDWKREFFFLSSPEPWPCAVEWGEPSKSALMKPVLTPQESKSAAKLLRVHGGAPVDLRTYLSSSNLAAAMVATTASPPPSTSTTPSSKAMDPAVKDMMKVMLAEKAAAQASASAVKAEPCSNPAGSPSLCGEKRVLEEANDEEGLSLPVHNMMKCMLADKAAAQAPAKKRIREEASGGEEVPRLSAPNTPLSRVCSPPPGFSGKRQHIPSRHDGDTTDWEAARELLQGAVSPPLERAFAASAPSEVVKSSYAATLQAANYASFSFRYALELEEKLVAREREAAALREQLEEAKAELAAAKRAAEAEREKATDDLAAELEMAKGGLAVAKRAREAEAELAAARAEAVKKRAAEAEKAKAEEEAAALQQLLASEEDVRRRAEDALEAYERWRGRRAPAGRVA</sequence>
<dbReference type="InterPro" id="IPR007321">
    <property type="entry name" value="Transposase_28"/>
</dbReference>
<dbReference type="Proteomes" id="UP000015105">
    <property type="component" value="Chromosome 7D"/>
</dbReference>
<evidence type="ECO:0000256" key="1">
    <source>
        <dbReference type="SAM" id="Coils"/>
    </source>
</evidence>
<feature type="coiled-coil region" evidence="1">
    <location>
        <begin position="477"/>
        <end position="594"/>
    </location>
</feature>
<feature type="region of interest" description="Disordered" evidence="2">
    <location>
        <begin position="20"/>
        <end position="58"/>
    </location>
</feature>
<dbReference type="GeneID" id="109764534"/>
<accession>A0A453QW66</accession>
<dbReference type="Gramene" id="AET7Gv20352400.10">
    <property type="protein sequence ID" value="AET7Gv20352400.10"/>
    <property type="gene ID" value="AET7Gv20352400"/>
</dbReference>
<dbReference type="PANTHER" id="PTHR31099:SF28">
    <property type="entry name" value="F5J5.12"/>
    <property type="match status" value="1"/>
</dbReference>
<dbReference type="KEGG" id="ats:109764534"/>
<feature type="region of interest" description="Disordered" evidence="2">
    <location>
        <begin position="381"/>
        <end position="403"/>
    </location>
</feature>
<dbReference type="Pfam" id="PF04195">
    <property type="entry name" value="Transposase_28"/>
    <property type="match status" value="1"/>
</dbReference>
<dbReference type="EnsemblPlants" id="AET7Gv20352400.10">
    <property type="protein sequence ID" value="AET7Gv20352400.10"/>
    <property type="gene ID" value="AET7Gv20352400"/>
</dbReference>
<evidence type="ECO:0000256" key="2">
    <source>
        <dbReference type="SAM" id="MobiDB-lite"/>
    </source>
</evidence>
<dbReference type="RefSeq" id="XP_020178923.2">
    <property type="nucleotide sequence ID" value="XM_020323334.4"/>
</dbReference>
<name>A0A453QW66_AEGTS</name>
<reference evidence="5" key="2">
    <citation type="journal article" date="2017" name="Nat. Plants">
        <title>The Aegilops tauschii genome reveals multiple impacts of transposons.</title>
        <authorList>
            <person name="Zhao G."/>
            <person name="Zou C."/>
            <person name="Li K."/>
            <person name="Wang K."/>
            <person name="Li T."/>
            <person name="Gao L."/>
            <person name="Zhang X."/>
            <person name="Wang H."/>
            <person name="Yang Z."/>
            <person name="Liu X."/>
            <person name="Jiang W."/>
            <person name="Mao L."/>
            <person name="Kong X."/>
            <person name="Jiao Y."/>
            <person name="Jia J."/>
        </authorList>
    </citation>
    <scope>NUCLEOTIDE SEQUENCE [LARGE SCALE GENOMIC DNA]</scope>
    <source>
        <strain evidence="5">cv. AL8/78</strain>
    </source>
</reference>
<dbReference type="OMA" id="TGMPNPN"/>
<reference evidence="4" key="3">
    <citation type="journal article" date="2017" name="Nature">
        <title>Genome sequence of the progenitor of the wheat D genome Aegilops tauschii.</title>
        <authorList>
            <person name="Luo M.C."/>
            <person name="Gu Y.Q."/>
            <person name="Puiu D."/>
            <person name="Wang H."/>
            <person name="Twardziok S.O."/>
            <person name="Deal K.R."/>
            <person name="Huo N."/>
            <person name="Zhu T."/>
            <person name="Wang L."/>
            <person name="Wang Y."/>
            <person name="McGuire P.E."/>
            <person name="Liu S."/>
            <person name="Long H."/>
            <person name="Ramasamy R.K."/>
            <person name="Rodriguez J.C."/>
            <person name="Van S.L."/>
            <person name="Yuan L."/>
            <person name="Wang Z."/>
            <person name="Xia Z."/>
            <person name="Xiao L."/>
            <person name="Anderson O.D."/>
            <person name="Ouyang S."/>
            <person name="Liang Y."/>
            <person name="Zimin A.V."/>
            <person name="Pertea G."/>
            <person name="Qi P."/>
            <person name="Bennetzen J.L."/>
            <person name="Dai X."/>
            <person name="Dawson M.W."/>
            <person name="Muller H.G."/>
            <person name="Kugler K."/>
            <person name="Rivarola-Duarte L."/>
            <person name="Spannagl M."/>
            <person name="Mayer K.F.X."/>
            <person name="Lu F.H."/>
            <person name="Bevan M.W."/>
            <person name="Leroy P."/>
            <person name="Li P."/>
            <person name="You F.M."/>
            <person name="Sun Q."/>
            <person name="Liu Z."/>
            <person name="Lyons E."/>
            <person name="Wicker T."/>
            <person name="Salzberg S.L."/>
            <person name="Devos K.M."/>
            <person name="Dvorak J."/>
        </authorList>
    </citation>
    <scope>NUCLEOTIDE SEQUENCE [LARGE SCALE GENOMIC DNA]</scope>
    <source>
        <strain evidence="4">cv. AL8/78</strain>
    </source>
</reference>
<organism evidence="4 5">
    <name type="scientific">Aegilops tauschii subsp. strangulata</name>
    <name type="common">Goatgrass</name>
    <dbReference type="NCBI Taxonomy" id="200361"/>
    <lineage>
        <taxon>Eukaryota</taxon>
        <taxon>Viridiplantae</taxon>
        <taxon>Streptophyta</taxon>
        <taxon>Embryophyta</taxon>
        <taxon>Tracheophyta</taxon>
        <taxon>Spermatophyta</taxon>
        <taxon>Magnoliopsida</taxon>
        <taxon>Liliopsida</taxon>
        <taxon>Poales</taxon>
        <taxon>Poaceae</taxon>
        <taxon>BOP clade</taxon>
        <taxon>Pooideae</taxon>
        <taxon>Triticodae</taxon>
        <taxon>Triticeae</taxon>
        <taxon>Triticinae</taxon>
        <taxon>Aegilops</taxon>
    </lineage>
</organism>
<feature type="domain" description="Transposase (putative) gypsy type" evidence="3">
    <location>
        <begin position="108"/>
        <end position="174"/>
    </location>
</feature>
<evidence type="ECO:0000313" key="4">
    <source>
        <dbReference type="EnsemblPlants" id="AET7Gv20352400.10"/>
    </source>
</evidence>
<evidence type="ECO:0000259" key="3">
    <source>
        <dbReference type="Pfam" id="PF04195"/>
    </source>
</evidence>
<proteinExistence type="predicted"/>
<dbReference type="OrthoDB" id="671678at2759"/>
<reference evidence="5" key="1">
    <citation type="journal article" date="2014" name="Science">
        <title>Ancient hybridizations among the ancestral genomes of bread wheat.</title>
        <authorList>
            <consortium name="International Wheat Genome Sequencing Consortium,"/>
            <person name="Marcussen T."/>
            <person name="Sandve S.R."/>
            <person name="Heier L."/>
            <person name="Spannagl M."/>
            <person name="Pfeifer M."/>
            <person name="Jakobsen K.S."/>
            <person name="Wulff B.B."/>
            <person name="Steuernagel B."/>
            <person name="Mayer K.F."/>
            <person name="Olsen O.A."/>
        </authorList>
    </citation>
    <scope>NUCLEOTIDE SEQUENCE [LARGE SCALE GENOMIC DNA]</scope>
    <source>
        <strain evidence="5">cv. AL8/78</strain>
    </source>
</reference>
<keyword evidence="1" id="KW-0175">Coiled coil</keyword>
<protein>
    <recommendedName>
        <fullName evidence="3">Transposase (putative) gypsy type domain-containing protein</fullName>
    </recommendedName>
</protein>
<keyword evidence="5" id="KW-1185">Reference proteome</keyword>
<evidence type="ECO:0000313" key="5">
    <source>
        <dbReference type="Proteomes" id="UP000015105"/>
    </source>
</evidence>